<dbReference type="Proteomes" id="UP000515154">
    <property type="component" value="Linkage group LG18"/>
</dbReference>
<dbReference type="GO" id="GO:0003676">
    <property type="term" value="F:nucleic acid binding"/>
    <property type="evidence" value="ECO:0007669"/>
    <property type="project" value="InterPro"/>
</dbReference>
<protein>
    <submittedName>
        <fullName evidence="4">Uncharacterized protein LOC115221276</fullName>
    </submittedName>
</protein>
<dbReference type="AlphaFoldDB" id="A0A6P7T8M0"/>
<keyword evidence="1" id="KW-0862">Zinc</keyword>
<gene>
    <name evidence="4" type="primary">LOC115221276</name>
</gene>
<dbReference type="PROSITE" id="PS50158">
    <property type="entry name" value="ZF_CCHC"/>
    <property type="match status" value="1"/>
</dbReference>
<dbReference type="RefSeq" id="XP_029647283.1">
    <property type="nucleotide sequence ID" value="XM_029791423.1"/>
</dbReference>
<name>A0A6P7T8M0_9MOLL</name>
<organism evidence="3 4">
    <name type="scientific">Octopus sinensis</name>
    <name type="common">East Asian common octopus</name>
    <dbReference type="NCBI Taxonomy" id="2607531"/>
    <lineage>
        <taxon>Eukaryota</taxon>
        <taxon>Metazoa</taxon>
        <taxon>Spiralia</taxon>
        <taxon>Lophotrochozoa</taxon>
        <taxon>Mollusca</taxon>
        <taxon>Cephalopoda</taxon>
        <taxon>Coleoidea</taxon>
        <taxon>Octopodiformes</taxon>
        <taxon>Octopoda</taxon>
        <taxon>Incirrata</taxon>
        <taxon>Octopodidae</taxon>
        <taxon>Octopus</taxon>
    </lineage>
</organism>
<sequence>MFSEEILLFNTRWKCLNAEKRDDVDYTTYAGRMNRECEIFKLDKLTSDTFKCLIFAQRLTAKKDAEVMMKILANLKVNQDITIQKLSEECDMVLKVRHDTEESQRRDCLQMKSVRMSRKTDKMCHKKHDIYQEVNLCVVCGGRHLRKECPFKNAKCLRCGNTGHIKSHCTTKMTKN</sequence>
<feature type="domain" description="CCHC-type" evidence="2">
    <location>
        <begin position="155"/>
        <end position="169"/>
    </location>
</feature>
<dbReference type="Gene3D" id="4.10.60.10">
    <property type="entry name" value="Zinc finger, CCHC-type"/>
    <property type="match status" value="1"/>
</dbReference>
<keyword evidence="1" id="KW-0863">Zinc-finger</keyword>
<reference evidence="4" key="1">
    <citation type="submission" date="2025-08" db="UniProtKB">
        <authorList>
            <consortium name="RefSeq"/>
        </authorList>
    </citation>
    <scope>IDENTIFICATION</scope>
</reference>
<dbReference type="SMART" id="SM00343">
    <property type="entry name" value="ZnF_C2HC"/>
    <property type="match status" value="2"/>
</dbReference>
<dbReference type="KEGG" id="osn:115221276"/>
<evidence type="ECO:0000259" key="2">
    <source>
        <dbReference type="PROSITE" id="PS50158"/>
    </source>
</evidence>
<keyword evidence="3" id="KW-1185">Reference proteome</keyword>
<evidence type="ECO:0000313" key="4">
    <source>
        <dbReference type="RefSeq" id="XP_029647283.1"/>
    </source>
</evidence>
<proteinExistence type="predicted"/>
<evidence type="ECO:0000256" key="1">
    <source>
        <dbReference type="PROSITE-ProRule" id="PRU00047"/>
    </source>
</evidence>
<keyword evidence="1" id="KW-0479">Metal-binding</keyword>
<accession>A0A6P7T8M0</accession>
<evidence type="ECO:0000313" key="3">
    <source>
        <dbReference type="Proteomes" id="UP000515154"/>
    </source>
</evidence>
<dbReference type="GO" id="GO:0008270">
    <property type="term" value="F:zinc ion binding"/>
    <property type="evidence" value="ECO:0007669"/>
    <property type="project" value="UniProtKB-KW"/>
</dbReference>
<dbReference type="InterPro" id="IPR001878">
    <property type="entry name" value="Znf_CCHC"/>
</dbReference>